<feature type="transmembrane region" description="Helical" evidence="8">
    <location>
        <begin position="175"/>
        <end position="193"/>
    </location>
</feature>
<gene>
    <name evidence="11" type="ORF">H0I76_12700</name>
</gene>
<dbReference type="InterPro" id="IPR003439">
    <property type="entry name" value="ABC_transporter-like_ATP-bd"/>
</dbReference>
<evidence type="ECO:0000313" key="11">
    <source>
        <dbReference type="EMBL" id="MBK0400051.1"/>
    </source>
</evidence>
<keyword evidence="3" id="KW-0547">Nucleotide-binding</keyword>
<dbReference type="Pfam" id="PF00005">
    <property type="entry name" value="ABC_tran"/>
    <property type="match status" value="1"/>
</dbReference>
<dbReference type="PROSITE" id="PS50893">
    <property type="entry name" value="ABC_TRANSPORTER_2"/>
    <property type="match status" value="1"/>
</dbReference>
<dbReference type="InterPro" id="IPR039421">
    <property type="entry name" value="Type_1_exporter"/>
</dbReference>
<protein>
    <submittedName>
        <fullName evidence="11">ABC transporter ATP-binding protein</fullName>
    </submittedName>
</protein>
<dbReference type="InterPro" id="IPR027417">
    <property type="entry name" value="P-loop_NTPase"/>
</dbReference>
<evidence type="ECO:0000256" key="8">
    <source>
        <dbReference type="SAM" id="Phobius"/>
    </source>
</evidence>
<feature type="transmembrane region" description="Helical" evidence="8">
    <location>
        <begin position="33"/>
        <end position="54"/>
    </location>
</feature>
<dbReference type="SUPFAM" id="SSF52540">
    <property type="entry name" value="P-loop containing nucleoside triphosphate hydrolases"/>
    <property type="match status" value="1"/>
</dbReference>
<evidence type="ECO:0000313" key="12">
    <source>
        <dbReference type="Proteomes" id="UP000655420"/>
    </source>
</evidence>
<keyword evidence="4 11" id="KW-0067">ATP-binding</keyword>
<accession>A0A8J7SFD3</accession>
<dbReference type="GO" id="GO:0005524">
    <property type="term" value="F:ATP binding"/>
    <property type="evidence" value="ECO:0007669"/>
    <property type="project" value="UniProtKB-KW"/>
</dbReference>
<dbReference type="InterPro" id="IPR036640">
    <property type="entry name" value="ABC1_TM_sf"/>
</dbReference>
<dbReference type="PANTHER" id="PTHR43394">
    <property type="entry name" value="ATP-DEPENDENT PERMEASE MDL1, MITOCHONDRIAL"/>
    <property type="match status" value="1"/>
</dbReference>
<evidence type="ECO:0000256" key="3">
    <source>
        <dbReference type="ARBA" id="ARBA00022741"/>
    </source>
</evidence>
<dbReference type="InterPro" id="IPR017871">
    <property type="entry name" value="ABC_transporter-like_CS"/>
</dbReference>
<dbReference type="InterPro" id="IPR011527">
    <property type="entry name" value="ABC1_TM_dom"/>
</dbReference>
<dbReference type="SMART" id="SM00382">
    <property type="entry name" value="AAA"/>
    <property type="match status" value="1"/>
</dbReference>
<keyword evidence="2 8" id="KW-0812">Transmembrane</keyword>
<proteinExistence type="predicted"/>
<evidence type="ECO:0000256" key="7">
    <source>
        <dbReference type="ARBA" id="ARBA00024725"/>
    </source>
</evidence>
<feature type="domain" description="ABC transmembrane type-1" evidence="10">
    <location>
        <begin position="34"/>
        <end position="316"/>
    </location>
</feature>
<keyword evidence="6 8" id="KW-0472">Membrane</keyword>
<dbReference type="GO" id="GO:0016887">
    <property type="term" value="F:ATP hydrolysis activity"/>
    <property type="evidence" value="ECO:0007669"/>
    <property type="project" value="InterPro"/>
</dbReference>
<dbReference type="Gene3D" id="3.40.50.300">
    <property type="entry name" value="P-loop containing nucleotide triphosphate hydrolases"/>
    <property type="match status" value="1"/>
</dbReference>
<reference evidence="11" key="1">
    <citation type="submission" date="2020-12" db="EMBL/GenBank/DDBJ databases">
        <title>Bacterial taxonomy.</title>
        <authorList>
            <person name="Pan X."/>
        </authorList>
    </citation>
    <scope>NUCLEOTIDE SEQUENCE</scope>
    <source>
        <strain evidence="11">M0105</strain>
    </source>
</reference>
<dbReference type="InterPro" id="IPR003593">
    <property type="entry name" value="AAA+_ATPase"/>
</dbReference>
<feature type="transmembrane region" description="Helical" evidence="8">
    <location>
        <begin position="152"/>
        <end position="169"/>
    </location>
</feature>
<name>A0A8J7SFD3_9RHOB</name>
<comment type="caution">
    <text evidence="11">The sequence shown here is derived from an EMBL/GenBank/DDBJ whole genome shotgun (WGS) entry which is preliminary data.</text>
</comment>
<dbReference type="Proteomes" id="UP000655420">
    <property type="component" value="Unassembled WGS sequence"/>
</dbReference>
<dbReference type="CDD" id="cd18552">
    <property type="entry name" value="ABC_6TM_MsbA_like"/>
    <property type="match status" value="1"/>
</dbReference>
<evidence type="ECO:0000256" key="2">
    <source>
        <dbReference type="ARBA" id="ARBA00022692"/>
    </source>
</evidence>
<evidence type="ECO:0000256" key="1">
    <source>
        <dbReference type="ARBA" id="ARBA00004651"/>
    </source>
</evidence>
<evidence type="ECO:0000259" key="10">
    <source>
        <dbReference type="PROSITE" id="PS50929"/>
    </source>
</evidence>
<organism evidence="11 12">
    <name type="scientific">Thermohalobaculum xanthum</name>
    <dbReference type="NCBI Taxonomy" id="2753746"/>
    <lineage>
        <taxon>Bacteria</taxon>
        <taxon>Pseudomonadati</taxon>
        <taxon>Pseudomonadota</taxon>
        <taxon>Alphaproteobacteria</taxon>
        <taxon>Rhodobacterales</taxon>
        <taxon>Paracoccaceae</taxon>
        <taxon>Thermohalobaculum</taxon>
    </lineage>
</organism>
<feature type="transmembrane region" description="Helical" evidence="8">
    <location>
        <begin position="69"/>
        <end position="87"/>
    </location>
</feature>
<dbReference type="AlphaFoldDB" id="A0A8J7SFD3"/>
<dbReference type="Gene3D" id="1.20.1560.10">
    <property type="entry name" value="ABC transporter type 1, transmembrane domain"/>
    <property type="match status" value="1"/>
</dbReference>
<comment type="subcellular location">
    <subcellularLocation>
        <location evidence="1">Cell membrane</location>
        <topology evidence="1">Multi-pass membrane protein</topology>
    </subcellularLocation>
</comment>
<dbReference type="Pfam" id="PF00664">
    <property type="entry name" value="ABC_membrane"/>
    <property type="match status" value="1"/>
</dbReference>
<dbReference type="PROSITE" id="PS50929">
    <property type="entry name" value="ABC_TM1F"/>
    <property type="match status" value="1"/>
</dbReference>
<dbReference type="EMBL" id="JAEHHL010000007">
    <property type="protein sequence ID" value="MBK0400051.1"/>
    <property type="molecule type" value="Genomic_DNA"/>
</dbReference>
<dbReference type="SUPFAM" id="SSF90123">
    <property type="entry name" value="ABC transporter transmembrane region"/>
    <property type="match status" value="1"/>
</dbReference>
<keyword evidence="12" id="KW-1185">Reference proteome</keyword>
<dbReference type="PROSITE" id="PS00211">
    <property type="entry name" value="ABC_TRANSPORTER_1"/>
    <property type="match status" value="1"/>
</dbReference>
<feature type="transmembrane region" description="Helical" evidence="8">
    <location>
        <begin position="256"/>
        <end position="278"/>
    </location>
</feature>
<comment type="function">
    <text evidence="7">Part of an ABC transporter complex. Transmembrane domains (TMD) form a pore in the inner membrane and the ATP-binding domain (NBD) is responsible for energy generation.</text>
</comment>
<evidence type="ECO:0000256" key="5">
    <source>
        <dbReference type="ARBA" id="ARBA00022989"/>
    </source>
</evidence>
<evidence type="ECO:0000256" key="4">
    <source>
        <dbReference type="ARBA" id="ARBA00022840"/>
    </source>
</evidence>
<dbReference type="GO" id="GO:0015421">
    <property type="term" value="F:ABC-type oligopeptide transporter activity"/>
    <property type="evidence" value="ECO:0007669"/>
    <property type="project" value="TreeGrafter"/>
</dbReference>
<keyword evidence="5 8" id="KW-1133">Transmembrane helix</keyword>
<dbReference type="GO" id="GO:0005886">
    <property type="term" value="C:plasma membrane"/>
    <property type="evidence" value="ECO:0007669"/>
    <property type="project" value="UniProtKB-SubCell"/>
</dbReference>
<sequence>MLTALLDRVLGPGSAALLARLIAENAWAHRRGYAVALVLMGVTGAMGAAIALLMENVMQDVFVERRADVVPAIALVVLVVFLVRGAATFGSQVILTRIGNRIVATLQNRVFSHVMAQGMAFHAGESTGDLTTRISMNAAQARTALQLIAQRLGADLFALVSLVAVMLWQDLALSALSLIGLPAVLAGVGWLVARVRKLARAEVTLHGRVLSLMAESVVGARVIRAFGLEDVMRARMEQAVADVRARSDRIAVFQGLVVPLMETMAGIAGAAVILYGGLRVIDGTMEAGAFFSFVTALFMAADPARRLAQLNVALRQQLAGVEAIYALLDTRTEIPELPRAPELVVPRGEIAFRDVRFSYGGVPALDGLDFTARAGKVTALVGPSGAGKSTVLALVERFFDPDTGRIEIDGQEIRGVALASLRANMALVTQETFLFDATVAENIAYGRAGATRAEIEAAAAEANAAGFIAALERGYDTPVGEGGTRLSGGQRQRVAIARAILRDAPILLLDEATSALDAESEAHVSEALSRLMKGRTTIVIAHRLATVRRAHHIVVIDKGRVVEEGTHDILVGKGGLYARLAELQFGPERERA</sequence>
<dbReference type="PANTHER" id="PTHR43394:SF1">
    <property type="entry name" value="ATP-BINDING CASSETTE SUB-FAMILY B MEMBER 10, MITOCHONDRIAL"/>
    <property type="match status" value="1"/>
</dbReference>
<evidence type="ECO:0000259" key="9">
    <source>
        <dbReference type="PROSITE" id="PS50893"/>
    </source>
</evidence>
<feature type="domain" description="ABC transporter" evidence="9">
    <location>
        <begin position="350"/>
        <end position="583"/>
    </location>
</feature>
<dbReference type="FunFam" id="3.40.50.300:FF:000218">
    <property type="entry name" value="Multidrug ABC transporter ATP-binding protein"/>
    <property type="match status" value="1"/>
</dbReference>
<evidence type="ECO:0000256" key="6">
    <source>
        <dbReference type="ARBA" id="ARBA00023136"/>
    </source>
</evidence>